<evidence type="ECO:0000256" key="1">
    <source>
        <dbReference type="SAM" id="MobiDB-lite"/>
    </source>
</evidence>
<dbReference type="Proteomes" id="UP001165367">
    <property type="component" value="Unassembled WGS sequence"/>
</dbReference>
<protein>
    <recommendedName>
        <fullName evidence="4">HTH cro/C1-type domain-containing protein</fullName>
    </recommendedName>
</protein>
<dbReference type="EMBL" id="JAKLTR010000006">
    <property type="protein sequence ID" value="MCG2614885.1"/>
    <property type="molecule type" value="Genomic_DNA"/>
</dbReference>
<sequence length="212" mass="23659">MGRKGQERVSQREYARRLGVSNTAVAKAIEQGKIVKGWDKKAQKIIVEKADEEWGNIHKLPDSSELSAHIPAQPKPQPEQSVKPEPKPRREFDSEDTMADAELELQEFGLHSRTPFAEALRVEKVAKAKIAVLELMKLEGSLVNRSAVEKQLAGYAIVIKQAILSVPDRAIDDVLAQKNRALAHQSLTNYLYEALQRLSEATEKGITVTNEE</sequence>
<keyword evidence="3" id="KW-1185">Reference proteome</keyword>
<evidence type="ECO:0000313" key="3">
    <source>
        <dbReference type="Proteomes" id="UP001165367"/>
    </source>
</evidence>
<name>A0ABS9KRC2_9BACT</name>
<comment type="caution">
    <text evidence="2">The sequence shown here is derived from an EMBL/GenBank/DDBJ whole genome shotgun (WGS) entry which is preliminary data.</text>
</comment>
<accession>A0ABS9KRC2</accession>
<evidence type="ECO:0008006" key="4">
    <source>
        <dbReference type="Google" id="ProtNLM"/>
    </source>
</evidence>
<feature type="compositionally biased region" description="Basic and acidic residues" evidence="1">
    <location>
        <begin position="82"/>
        <end position="92"/>
    </location>
</feature>
<dbReference type="RefSeq" id="WP_237871714.1">
    <property type="nucleotide sequence ID" value="NZ_JAKLTR010000006.1"/>
</dbReference>
<gene>
    <name evidence="2" type="ORF">LZZ85_11355</name>
</gene>
<organism evidence="2 3">
    <name type="scientific">Terrimonas ginsenosidimutans</name>
    <dbReference type="NCBI Taxonomy" id="2908004"/>
    <lineage>
        <taxon>Bacteria</taxon>
        <taxon>Pseudomonadati</taxon>
        <taxon>Bacteroidota</taxon>
        <taxon>Chitinophagia</taxon>
        <taxon>Chitinophagales</taxon>
        <taxon>Chitinophagaceae</taxon>
        <taxon>Terrimonas</taxon>
    </lineage>
</organism>
<feature type="region of interest" description="Disordered" evidence="1">
    <location>
        <begin position="57"/>
        <end position="95"/>
    </location>
</feature>
<proteinExistence type="predicted"/>
<evidence type="ECO:0000313" key="2">
    <source>
        <dbReference type="EMBL" id="MCG2614885.1"/>
    </source>
</evidence>
<reference evidence="2" key="1">
    <citation type="submission" date="2022-01" db="EMBL/GenBank/DDBJ databases">
        <authorList>
            <person name="Jo J.-H."/>
            <person name="Im W.-T."/>
        </authorList>
    </citation>
    <scope>NUCLEOTIDE SEQUENCE</scope>
    <source>
        <strain evidence="2">NA20</strain>
    </source>
</reference>